<protein>
    <submittedName>
        <fullName evidence="1">Acyltransferase</fullName>
    </submittedName>
</protein>
<gene>
    <name evidence="1" type="ORF">H3H32_03235</name>
</gene>
<dbReference type="EMBL" id="CP059732">
    <property type="protein sequence ID" value="QMW03985.1"/>
    <property type="molecule type" value="Genomic_DNA"/>
</dbReference>
<dbReference type="GO" id="GO:0016746">
    <property type="term" value="F:acyltransferase activity"/>
    <property type="evidence" value="ECO:0007669"/>
    <property type="project" value="UniProtKB-KW"/>
</dbReference>
<keyword evidence="1" id="KW-0808">Transferase</keyword>
<reference evidence="1 2" key="1">
    <citation type="submission" date="2020-07" db="EMBL/GenBank/DDBJ databases">
        <title>Spirosoma foliorum sp. nov., isolated from the leaves on the Nejang mountain Korea, Republic of.</title>
        <authorList>
            <person name="Ho H."/>
            <person name="Lee Y.-J."/>
            <person name="Nurcahyanto D.-A."/>
            <person name="Kim S.-G."/>
        </authorList>
    </citation>
    <scope>NUCLEOTIDE SEQUENCE [LARGE SCALE GENOMIC DNA]</scope>
    <source>
        <strain evidence="1 2">PL0136</strain>
    </source>
</reference>
<keyword evidence="1" id="KW-0012">Acyltransferase</keyword>
<dbReference type="KEGG" id="sfol:H3H32_03235"/>
<dbReference type="Proteomes" id="UP000515369">
    <property type="component" value="Chromosome"/>
</dbReference>
<dbReference type="PANTHER" id="PTHR23416:SF78">
    <property type="entry name" value="LIPOPOLYSACCHARIDE BIOSYNTHESIS O-ACETYL TRANSFERASE WBBJ-RELATED"/>
    <property type="match status" value="1"/>
</dbReference>
<dbReference type="InterPro" id="IPR011004">
    <property type="entry name" value="Trimer_LpxA-like_sf"/>
</dbReference>
<keyword evidence="2" id="KW-1185">Reference proteome</keyword>
<evidence type="ECO:0000313" key="2">
    <source>
        <dbReference type="Proteomes" id="UP000515369"/>
    </source>
</evidence>
<dbReference type="PANTHER" id="PTHR23416">
    <property type="entry name" value="SIALIC ACID SYNTHASE-RELATED"/>
    <property type="match status" value="1"/>
</dbReference>
<accession>A0A7G5GYP3</accession>
<evidence type="ECO:0000313" key="1">
    <source>
        <dbReference type="EMBL" id="QMW03985.1"/>
    </source>
</evidence>
<dbReference type="Gene3D" id="2.160.10.10">
    <property type="entry name" value="Hexapeptide repeat proteins"/>
    <property type="match status" value="1"/>
</dbReference>
<dbReference type="InterPro" id="IPR051159">
    <property type="entry name" value="Hexapeptide_acetyltransf"/>
</dbReference>
<dbReference type="AlphaFoldDB" id="A0A7G5GYP3"/>
<proteinExistence type="predicted"/>
<organism evidence="1 2">
    <name type="scientific">Spirosoma foliorum</name>
    <dbReference type="NCBI Taxonomy" id="2710596"/>
    <lineage>
        <taxon>Bacteria</taxon>
        <taxon>Pseudomonadati</taxon>
        <taxon>Bacteroidota</taxon>
        <taxon>Cytophagia</taxon>
        <taxon>Cytophagales</taxon>
        <taxon>Cytophagaceae</taxon>
        <taxon>Spirosoma</taxon>
    </lineage>
</organism>
<name>A0A7G5GYP3_9BACT</name>
<sequence length="220" mass="24823">MFLKLISCMLPWPLRRLALMRWFGYEIHPRAYIGLAWIFPRKLSMGEGARIDHFTVAIHLEQISMGQNATIGRSNWITGFPMNTDSLHFRHQLERKAELRMGESAAISKNHHLDCTSLIHIGRFSTIAGYNSQFLTHSIDVAENRQDSVPIYIGDYTFVGTNVVVLGGAVLPAYSVLGAKALLNKAHTDEWTLYGGVPAKRIQKIPPTAKYFTRTTGFVY</sequence>
<dbReference type="SUPFAM" id="SSF51161">
    <property type="entry name" value="Trimeric LpxA-like enzymes"/>
    <property type="match status" value="1"/>
</dbReference>